<dbReference type="Proteomes" id="UP000315343">
    <property type="component" value="Unassembled WGS sequence"/>
</dbReference>
<feature type="chain" id="PRO_5021814323" description="DUF4358 domain-containing protein" evidence="1">
    <location>
        <begin position="25"/>
        <end position="170"/>
    </location>
</feature>
<sequence length="170" mass="18839">MKKLHLIILTLVLVFSFTGCQSKGADTSPVENKNLEGDLESILDKIYETADVDDSFKDYVKDGMQTTEITAENVKYYLGKEGIEFEEAIASEPLINVHAYSLCLVRVKEGADVEKIKSDIKENADPNKWICVGVDPNNVIVDNVGDVVILIMSDEDGSALHDAFLQLKEK</sequence>
<accession>A0A562J3L5</accession>
<keyword evidence="1" id="KW-0732">Signal</keyword>
<protein>
    <recommendedName>
        <fullName evidence="4">DUF4358 domain-containing protein</fullName>
    </recommendedName>
</protein>
<evidence type="ECO:0000313" key="3">
    <source>
        <dbReference type="Proteomes" id="UP000315343"/>
    </source>
</evidence>
<evidence type="ECO:0000256" key="1">
    <source>
        <dbReference type="SAM" id="SignalP"/>
    </source>
</evidence>
<dbReference type="PROSITE" id="PS51257">
    <property type="entry name" value="PROKAR_LIPOPROTEIN"/>
    <property type="match status" value="1"/>
</dbReference>
<dbReference type="EMBL" id="VLKH01000012">
    <property type="protein sequence ID" value="TWH77806.1"/>
    <property type="molecule type" value="Genomic_DNA"/>
</dbReference>
<feature type="signal peptide" evidence="1">
    <location>
        <begin position="1"/>
        <end position="24"/>
    </location>
</feature>
<reference evidence="2 3" key="1">
    <citation type="submission" date="2019-07" db="EMBL/GenBank/DDBJ databases">
        <title>Genomic Encyclopedia of Type Strains, Phase I: the one thousand microbial genomes (KMG-I) project.</title>
        <authorList>
            <person name="Kyrpides N."/>
        </authorList>
    </citation>
    <scope>NUCLEOTIDE SEQUENCE [LARGE SCALE GENOMIC DNA]</scope>
    <source>
        <strain evidence="2 3">DSM 13558</strain>
    </source>
</reference>
<name>A0A562J3L5_9FIRM</name>
<gene>
    <name evidence="2" type="ORF">LY60_03316</name>
</gene>
<proteinExistence type="predicted"/>
<organism evidence="2 3">
    <name type="scientific">Sedimentibacter saalensis</name>
    <dbReference type="NCBI Taxonomy" id="130788"/>
    <lineage>
        <taxon>Bacteria</taxon>
        <taxon>Bacillati</taxon>
        <taxon>Bacillota</taxon>
        <taxon>Tissierellia</taxon>
        <taxon>Sedimentibacter</taxon>
    </lineage>
</organism>
<dbReference type="AlphaFoldDB" id="A0A562J3L5"/>
<dbReference type="RefSeq" id="WP_145086306.1">
    <property type="nucleotide sequence ID" value="NZ_JBCFAR010000009.1"/>
</dbReference>
<keyword evidence="3" id="KW-1185">Reference proteome</keyword>
<comment type="caution">
    <text evidence="2">The sequence shown here is derived from an EMBL/GenBank/DDBJ whole genome shotgun (WGS) entry which is preliminary data.</text>
</comment>
<evidence type="ECO:0000313" key="2">
    <source>
        <dbReference type="EMBL" id="TWH77806.1"/>
    </source>
</evidence>
<dbReference type="OrthoDB" id="1853584at2"/>
<evidence type="ECO:0008006" key="4">
    <source>
        <dbReference type="Google" id="ProtNLM"/>
    </source>
</evidence>